<name>A0ABQ4DRM1_9ACTN</name>
<evidence type="ECO:0000313" key="1">
    <source>
        <dbReference type="EMBL" id="GIG85104.1"/>
    </source>
</evidence>
<sequence length="126" mass="13111">MAWSWSAGESCAGDDLAEVGEQAGELPAGGGFGGGQGDAYADLGVFAAGVGADAGEDGAAVSGEVDQEGRRAVFAEVAAVVTGAPVGVWQVLVHRVPFRCSRRISFQMCRPMRMRRPVPSQRLQCR</sequence>
<dbReference type="Proteomes" id="UP000646749">
    <property type="component" value="Unassembled WGS sequence"/>
</dbReference>
<comment type="caution">
    <text evidence="1">The sequence shown here is derived from an EMBL/GenBank/DDBJ whole genome shotgun (WGS) entry which is preliminary data.</text>
</comment>
<proteinExistence type="predicted"/>
<dbReference type="EMBL" id="BONW01000001">
    <property type="protein sequence ID" value="GIG85104.1"/>
    <property type="molecule type" value="Genomic_DNA"/>
</dbReference>
<keyword evidence="2" id="KW-1185">Reference proteome</keyword>
<accession>A0ABQ4DRM1</accession>
<protein>
    <submittedName>
        <fullName evidence="1">Uncharacterized protein</fullName>
    </submittedName>
</protein>
<reference evidence="1 2" key="1">
    <citation type="submission" date="2021-01" db="EMBL/GenBank/DDBJ databases">
        <title>Whole genome shotgun sequence of Plantactinospora endophytica NBRC 110450.</title>
        <authorList>
            <person name="Komaki H."/>
            <person name="Tamura T."/>
        </authorList>
    </citation>
    <scope>NUCLEOTIDE SEQUENCE [LARGE SCALE GENOMIC DNA]</scope>
    <source>
        <strain evidence="1 2">NBRC 110450</strain>
    </source>
</reference>
<evidence type="ECO:0000313" key="2">
    <source>
        <dbReference type="Proteomes" id="UP000646749"/>
    </source>
</evidence>
<gene>
    <name evidence="1" type="ORF">Pen02_00400</name>
</gene>
<organism evidence="1 2">
    <name type="scientific">Plantactinospora endophytica</name>
    <dbReference type="NCBI Taxonomy" id="673535"/>
    <lineage>
        <taxon>Bacteria</taxon>
        <taxon>Bacillati</taxon>
        <taxon>Actinomycetota</taxon>
        <taxon>Actinomycetes</taxon>
        <taxon>Micromonosporales</taxon>
        <taxon>Micromonosporaceae</taxon>
        <taxon>Plantactinospora</taxon>
    </lineage>
</organism>